<organism evidence="1 2">
    <name type="scientific">Phytophthora fragariaefolia</name>
    <dbReference type="NCBI Taxonomy" id="1490495"/>
    <lineage>
        <taxon>Eukaryota</taxon>
        <taxon>Sar</taxon>
        <taxon>Stramenopiles</taxon>
        <taxon>Oomycota</taxon>
        <taxon>Peronosporomycetes</taxon>
        <taxon>Peronosporales</taxon>
        <taxon>Peronosporaceae</taxon>
        <taxon>Phytophthora</taxon>
    </lineage>
</organism>
<dbReference type="Proteomes" id="UP001165121">
    <property type="component" value="Unassembled WGS sequence"/>
</dbReference>
<gene>
    <name evidence="1" type="ORF">Pfra01_000253900</name>
</gene>
<dbReference type="EMBL" id="BSXT01000203">
    <property type="protein sequence ID" value="GMF20671.1"/>
    <property type="molecule type" value="Genomic_DNA"/>
</dbReference>
<sequence length="186" mass="20957">MSYAATGILSARQCLHDLHRDAEDRRLKQRQLNRKRERGENLVNVTVGDFVQRFQVDESNGNKLLVTWIGPHPVVRADACSFRVQHPVNGEELDVHASRLKVYADSSLNVTDELWNTCPHKGLSWQSTSSPHTGTSCRDQQEMATHKELQKATRAATQQQYGNYGGPRMGMAIGEMTSMITRLNLP</sequence>
<name>A0A9W6TVX5_9STRA</name>
<accession>A0A9W6TVX5</accession>
<proteinExistence type="predicted"/>
<keyword evidence="2" id="KW-1185">Reference proteome</keyword>
<protein>
    <submittedName>
        <fullName evidence="1">Unnamed protein product</fullName>
    </submittedName>
</protein>
<evidence type="ECO:0000313" key="2">
    <source>
        <dbReference type="Proteomes" id="UP001165121"/>
    </source>
</evidence>
<evidence type="ECO:0000313" key="1">
    <source>
        <dbReference type="EMBL" id="GMF20671.1"/>
    </source>
</evidence>
<comment type="caution">
    <text evidence="1">The sequence shown here is derived from an EMBL/GenBank/DDBJ whole genome shotgun (WGS) entry which is preliminary data.</text>
</comment>
<reference evidence="1" key="1">
    <citation type="submission" date="2023-04" db="EMBL/GenBank/DDBJ databases">
        <title>Phytophthora fragariaefolia NBRC 109709.</title>
        <authorList>
            <person name="Ichikawa N."/>
            <person name="Sato H."/>
            <person name="Tonouchi N."/>
        </authorList>
    </citation>
    <scope>NUCLEOTIDE SEQUENCE</scope>
    <source>
        <strain evidence="1">NBRC 109709</strain>
    </source>
</reference>
<dbReference type="AlphaFoldDB" id="A0A9W6TVX5"/>